<reference evidence="1" key="1">
    <citation type="submission" date="2021-03" db="EMBL/GenBank/DDBJ databases">
        <title>Draft genome sequence of rust myrtle Austropuccinia psidii MF-1, a brazilian biotype.</title>
        <authorList>
            <person name="Quecine M.C."/>
            <person name="Pachon D.M.R."/>
            <person name="Bonatelli M.L."/>
            <person name="Correr F.H."/>
            <person name="Franceschini L.M."/>
            <person name="Leite T.F."/>
            <person name="Margarido G.R.A."/>
            <person name="Almeida C.A."/>
            <person name="Ferrarezi J.A."/>
            <person name="Labate C.A."/>
        </authorList>
    </citation>
    <scope>NUCLEOTIDE SEQUENCE</scope>
    <source>
        <strain evidence="1">MF-1</strain>
    </source>
</reference>
<evidence type="ECO:0000313" key="1">
    <source>
        <dbReference type="EMBL" id="MBW0474244.1"/>
    </source>
</evidence>
<protein>
    <submittedName>
        <fullName evidence="1">Uncharacterized protein</fullName>
    </submittedName>
</protein>
<dbReference type="AlphaFoldDB" id="A0A9Q3BZ95"/>
<dbReference type="InterPro" id="IPR021109">
    <property type="entry name" value="Peptidase_aspartic_dom_sf"/>
</dbReference>
<keyword evidence="2" id="KW-1185">Reference proteome</keyword>
<dbReference type="Gene3D" id="2.40.70.10">
    <property type="entry name" value="Acid Proteases"/>
    <property type="match status" value="1"/>
</dbReference>
<accession>A0A9Q3BZ95</accession>
<sequence length="109" mass="12672">MVEPPSFPRFEWDFLVNDTPKGEDLVLGFDFLNHFHPSIYWRHRLITFNSENKDNHDPSNSFSNDYSSSNAFKALVDGSRTPSFPTSVNIPPLNSHQHYYPLEIKSSKR</sequence>
<name>A0A9Q3BZ95_9BASI</name>
<gene>
    <name evidence="1" type="ORF">O181_013959</name>
</gene>
<dbReference type="OrthoDB" id="2684341at2759"/>
<organism evidence="1 2">
    <name type="scientific">Austropuccinia psidii MF-1</name>
    <dbReference type="NCBI Taxonomy" id="1389203"/>
    <lineage>
        <taxon>Eukaryota</taxon>
        <taxon>Fungi</taxon>
        <taxon>Dikarya</taxon>
        <taxon>Basidiomycota</taxon>
        <taxon>Pucciniomycotina</taxon>
        <taxon>Pucciniomycetes</taxon>
        <taxon>Pucciniales</taxon>
        <taxon>Sphaerophragmiaceae</taxon>
        <taxon>Austropuccinia</taxon>
    </lineage>
</organism>
<comment type="caution">
    <text evidence="1">The sequence shown here is derived from an EMBL/GenBank/DDBJ whole genome shotgun (WGS) entry which is preliminary data.</text>
</comment>
<evidence type="ECO:0000313" key="2">
    <source>
        <dbReference type="Proteomes" id="UP000765509"/>
    </source>
</evidence>
<dbReference type="EMBL" id="AVOT02003675">
    <property type="protein sequence ID" value="MBW0474244.1"/>
    <property type="molecule type" value="Genomic_DNA"/>
</dbReference>
<dbReference type="Proteomes" id="UP000765509">
    <property type="component" value="Unassembled WGS sequence"/>
</dbReference>
<proteinExistence type="predicted"/>